<dbReference type="Pfam" id="PF00875">
    <property type="entry name" value="DNA_photolyase"/>
    <property type="match status" value="1"/>
</dbReference>
<dbReference type="PROSITE" id="PS00691">
    <property type="entry name" value="DNA_PHOTOLYASES_1_2"/>
    <property type="match status" value="1"/>
</dbReference>
<dbReference type="SUPFAM" id="SSF52425">
    <property type="entry name" value="Cryptochrome/photolyase, N-terminal domain"/>
    <property type="match status" value="1"/>
</dbReference>
<dbReference type="Gene3D" id="1.25.40.80">
    <property type="match status" value="1"/>
</dbReference>
<dbReference type="PRINTS" id="PR00147">
    <property type="entry name" value="DNAPHOTLYASE"/>
</dbReference>
<dbReference type="InterPro" id="IPR036134">
    <property type="entry name" value="Crypto/Photolyase_FAD-like_sf"/>
</dbReference>
<evidence type="ECO:0000313" key="6">
    <source>
        <dbReference type="EMBL" id="QHT08013.1"/>
    </source>
</evidence>
<dbReference type="GO" id="GO:0071949">
    <property type="term" value="F:FAD binding"/>
    <property type="evidence" value="ECO:0007669"/>
    <property type="project" value="TreeGrafter"/>
</dbReference>
<organism evidence="6">
    <name type="scientific">viral metagenome</name>
    <dbReference type="NCBI Taxonomy" id="1070528"/>
    <lineage>
        <taxon>unclassified sequences</taxon>
        <taxon>metagenomes</taxon>
        <taxon>organismal metagenomes</taxon>
    </lineage>
</organism>
<dbReference type="PANTHER" id="PTHR11455">
    <property type="entry name" value="CRYPTOCHROME"/>
    <property type="match status" value="1"/>
</dbReference>
<keyword evidence="3" id="KW-0274">FAD</keyword>
<dbReference type="InterPro" id="IPR006050">
    <property type="entry name" value="DNA_photolyase_N"/>
</dbReference>
<evidence type="ECO:0000256" key="4">
    <source>
        <dbReference type="ARBA" id="ARBA00022991"/>
    </source>
</evidence>
<evidence type="ECO:0000256" key="3">
    <source>
        <dbReference type="ARBA" id="ARBA00022827"/>
    </source>
</evidence>
<comment type="cofactor">
    <cofactor evidence="1">
        <name>FAD</name>
        <dbReference type="ChEBI" id="CHEBI:57692"/>
    </cofactor>
</comment>
<dbReference type="GO" id="GO:0006139">
    <property type="term" value="P:nucleobase-containing compound metabolic process"/>
    <property type="evidence" value="ECO:0007669"/>
    <property type="project" value="UniProtKB-ARBA"/>
</dbReference>
<feature type="domain" description="Photolyase/cryptochrome alpha/beta" evidence="5">
    <location>
        <begin position="23"/>
        <end position="154"/>
    </location>
</feature>
<evidence type="ECO:0000256" key="1">
    <source>
        <dbReference type="ARBA" id="ARBA00001974"/>
    </source>
</evidence>
<dbReference type="Gene3D" id="1.10.579.10">
    <property type="entry name" value="DNA Cyclobutane Dipyrimidine Photolyase, subunit A, domain 3"/>
    <property type="match status" value="1"/>
</dbReference>
<reference evidence="6" key="1">
    <citation type="journal article" date="2020" name="Nature">
        <title>Giant virus diversity and host interactions through global metagenomics.</title>
        <authorList>
            <person name="Schulz F."/>
            <person name="Roux S."/>
            <person name="Paez-Espino D."/>
            <person name="Jungbluth S."/>
            <person name="Walsh D.A."/>
            <person name="Denef V.J."/>
            <person name="McMahon K.D."/>
            <person name="Konstantinidis K.T."/>
            <person name="Eloe-Fadrosh E.A."/>
            <person name="Kyrpides N.C."/>
            <person name="Woyke T."/>
        </authorList>
    </citation>
    <scope>NUCLEOTIDE SEQUENCE</scope>
    <source>
        <strain evidence="6">GVMAG-M-3300022752-39</strain>
    </source>
</reference>
<dbReference type="InterPro" id="IPR018394">
    <property type="entry name" value="DNA_photolyase_1_CS_C"/>
</dbReference>
<accession>A0A6C0CUS7</accession>
<evidence type="ECO:0000259" key="5">
    <source>
        <dbReference type="PROSITE" id="PS51645"/>
    </source>
</evidence>
<dbReference type="PROSITE" id="PS00394">
    <property type="entry name" value="DNA_PHOTOLYASES_1_1"/>
    <property type="match status" value="1"/>
</dbReference>
<evidence type="ECO:0000256" key="2">
    <source>
        <dbReference type="ARBA" id="ARBA00022630"/>
    </source>
</evidence>
<dbReference type="Pfam" id="PF03441">
    <property type="entry name" value="FAD_binding_7"/>
    <property type="match status" value="1"/>
</dbReference>
<name>A0A6C0CUS7_9ZZZZ</name>
<dbReference type="InterPro" id="IPR002081">
    <property type="entry name" value="Cryptochrome/DNA_photolyase_1"/>
</dbReference>
<dbReference type="GO" id="GO:0003904">
    <property type="term" value="F:deoxyribodipyrimidine photo-lyase activity"/>
    <property type="evidence" value="ECO:0007669"/>
    <property type="project" value="TreeGrafter"/>
</dbReference>
<dbReference type="AlphaFoldDB" id="A0A6C0CUS7"/>
<dbReference type="InterPro" id="IPR005101">
    <property type="entry name" value="Cryptochr/Photolyase_FAD-bd"/>
</dbReference>
<dbReference type="SUPFAM" id="SSF48173">
    <property type="entry name" value="Cryptochrome/photolyase FAD-binding domain"/>
    <property type="match status" value="1"/>
</dbReference>
<keyword evidence="4" id="KW-0157">Chromophore</keyword>
<dbReference type="Gene3D" id="3.40.50.620">
    <property type="entry name" value="HUPs"/>
    <property type="match status" value="1"/>
</dbReference>
<dbReference type="InterPro" id="IPR036155">
    <property type="entry name" value="Crypto/Photolyase_N_sf"/>
</dbReference>
<dbReference type="PROSITE" id="PS51645">
    <property type="entry name" value="PHR_CRY_ALPHA_BETA"/>
    <property type="match status" value="1"/>
</dbReference>
<dbReference type="GO" id="GO:0003677">
    <property type="term" value="F:DNA binding"/>
    <property type="evidence" value="ECO:0007669"/>
    <property type="project" value="TreeGrafter"/>
</dbReference>
<protein>
    <recommendedName>
        <fullName evidence="5">Photolyase/cryptochrome alpha/beta domain-containing protein</fullName>
    </recommendedName>
</protein>
<dbReference type="InterPro" id="IPR014729">
    <property type="entry name" value="Rossmann-like_a/b/a_fold"/>
</dbReference>
<dbReference type="EMBL" id="MN739489">
    <property type="protein sequence ID" value="QHT08013.1"/>
    <property type="molecule type" value="Genomic_DNA"/>
</dbReference>
<keyword evidence="2" id="KW-0285">Flavoprotein</keyword>
<dbReference type="PANTHER" id="PTHR11455:SF9">
    <property type="entry name" value="CRYPTOCHROME CIRCADIAN CLOCK 5 ISOFORM X1"/>
    <property type="match status" value="1"/>
</dbReference>
<proteinExistence type="predicted"/>
<sequence>MDTQTITNESSKSITITEKKSLENGLFIFRRDFRITDNHGLNQLVSMCKNVYTIFIFTPEQVGNSNAYKSNNAVQFMIESLEDLSAAISQKGGRLYTFYGHNESVVSNCIKYYHIDIVGFNKDYTPYALKRDDSISDLCKKMGVECIQVGDYYLHEPGTIFNGSGTAYQKFTPYYETSMKHAVEKPAPQKKQMKFTKKSGSVPGNHLISLNDAFFKFTKTNENTLIGGRKQAIQALKTALKTQNHYASTRNDLDKPSSKLSAYIKFGCLSIREVFWAFKSKNYHDLNRQLVWRDFYMNILYSYPRVLGRPMKPAYSKIKWHHNSRWLDAWKNGMTGFPVVDAAMRELNTTGFMHNRARLIVASFLVKTLLINWKEGEKYFATKLTDYDVASNNGNWQWVAGTGADSQQYNRIFNPWTQSLEHDPDCVYIKKWIPELNELDPKVIHSWYKYWGEYKDIKYVKPICDFSEQRKAALEMYSVV</sequence>
<dbReference type="GO" id="GO:0006950">
    <property type="term" value="P:response to stress"/>
    <property type="evidence" value="ECO:0007669"/>
    <property type="project" value="UniProtKB-ARBA"/>
</dbReference>